<dbReference type="Proteomes" id="UP000183461">
    <property type="component" value="Unassembled WGS sequence"/>
</dbReference>
<feature type="compositionally biased region" description="Low complexity" evidence="1">
    <location>
        <begin position="24"/>
        <end position="49"/>
    </location>
</feature>
<gene>
    <name evidence="2" type="ORF">SAMN02910280_2393</name>
</gene>
<proteinExistence type="predicted"/>
<name>A0A1K1P0H1_RUMFL</name>
<feature type="region of interest" description="Disordered" evidence="1">
    <location>
        <begin position="21"/>
        <end position="49"/>
    </location>
</feature>
<evidence type="ECO:0000256" key="1">
    <source>
        <dbReference type="SAM" id="MobiDB-lite"/>
    </source>
</evidence>
<dbReference type="AlphaFoldDB" id="A0A1K1P0H1"/>
<evidence type="ECO:0000313" key="2">
    <source>
        <dbReference type="EMBL" id="SFW40987.1"/>
    </source>
</evidence>
<reference evidence="2 3" key="1">
    <citation type="submission" date="2016-11" db="EMBL/GenBank/DDBJ databases">
        <authorList>
            <person name="Jaros S."/>
            <person name="Januszkiewicz K."/>
            <person name="Wedrychowicz H."/>
        </authorList>
    </citation>
    <scope>NUCLEOTIDE SEQUENCE [LARGE SCALE GENOMIC DNA]</scope>
    <source>
        <strain evidence="2 3">YL228</strain>
    </source>
</reference>
<organism evidence="2 3">
    <name type="scientific">Ruminococcus flavefaciens</name>
    <dbReference type="NCBI Taxonomy" id="1265"/>
    <lineage>
        <taxon>Bacteria</taxon>
        <taxon>Bacillati</taxon>
        <taxon>Bacillota</taxon>
        <taxon>Clostridia</taxon>
        <taxon>Eubacteriales</taxon>
        <taxon>Oscillospiraceae</taxon>
        <taxon>Ruminococcus</taxon>
    </lineage>
</organism>
<dbReference type="PROSITE" id="PS51257">
    <property type="entry name" value="PROKAR_LIPOPROTEIN"/>
    <property type="match status" value="1"/>
</dbReference>
<protein>
    <submittedName>
        <fullName evidence="2">Uncharacterized protein</fullName>
    </submittedName>
</protein>
<dbReference type="EMBL" id="FPIP01000006">
    <property type="protein sequence ID" value="SFW40987.1"/>
    <property type="molecule type" value="Genomic_DNA"/>
</dbReference>
<dbReference type="RefSeq" id="WP_072300638.1">
    <property type="nucleotide sequence ID" value="NZ_FPIP01000006.1"/>
</dbReference>
<evidence type="ECO:0000313" key="3">
    <source>
        <dbReference type="Proteomes" id="UP000183461"/>
    </source>
</evidence>
<accession>A0A1K1P0H1</accession>
<sequence length="258" mass="28260">MKRIIALSCFAALVLAGCGKTGQSSSSSESTTAATAPTSAETTATEAATETAVITAADTTAAGTEAEPATHEANVSAGGRMDMYPAIYQGEIRYVFEQTAKDNDGLSSIEYAFRDMDADGIPELILKYGTCEADYAIHVYRFDENCELQDLGTFGGGHTSFCYDENTGNFVILWGQMGYATLHYFVWQDGTLKVADTYDFELDEQNPSYDDVLREKGIHRIDFVSAYQTDIKGGVKSWFYHENGTTEEFDGLYLDYMG</sequence>